<gene>
    <name evidence="6" type="ORF">MS3_03084</name>
</gene>
<keyword evidence="3" id="KW-0963">Cytoplasm</keyword>
<protein>
    <submittedName>
        <fullName evidence="6">Uncharacterized protein</fullName>
    </submittedName>
</protein>
<dbReference type="Gene3D" id="1.20.5.520">
    <property type="entry name" value="Single helix bin"/>
    <property type="match status" value="1"/>
</dbReference>
<comment type="subcellular location">
    <subcellularLocation>
        <location evidence="1">Cytoplasm</location>
        <location evidence="1">Cytoskeleton</location>
    </subcellularLocation>
</comment>
<name>A0A094ZJR7_SCHHA</name>
<sequence length="112" mass="13056">MADAGKVLEDIDGFDKQKLRHVETEEKVVLPNKEVIEKEKTEKQLLQEIETPHSLKRTSTKEKNPLPTKEGMYYPSKILLKKNLCKKSEAKSLPSLLKKYFRSFKPHECMKI</sequence>
<reference evidence="6" key="1">
    <citation type="journal article" date="2012" name="Nat. Genet.">
        <title>Whole-genome sequence of Schistosoma haematobium.</title>
        <authorList>
            <person name="Young N.D."/>
            <person name="Jex A.R."/>
            <person name="Li B."/>
            <person name="Liu S."/>
            <person name="Yang L."/>
            <person name="Xiong Z."/>
            <person name="Li Y."/>
            <person name="Cantacessi C."/>
            <person name="Hall R.S."/>
            <person name="Xu X."/>
            <person name="Chen F."/>
            <person name="Wu X."/>
            <person name="Zerlotini A."/>
            <person name="Oliveira G."/>
            <person name="Hofmann A."/>
            <person name="Zhang G."/>
            <person name="Fang X."/>
            <person name="Kang Y."/>
            <person name="Campbell B.E."/>
            <person name="Loukas A."/>
            <person name="Ranganathan S."/>
            <person name="Rollinson D."/>
            <person name="Rinaldi G."/>
            <person name="Brindley P.J."/>
            <person name="Yang H."/>
            <person name="Wang J."/>
            <person name="Wang J."/>
            <person name="Gasser R.B."/>
        </authorList>
    </citation>
    <scope>NUCLEOTIDE SEQUENCE [LARGE SCALE GENOMIC DNA]</scope>
</reference>
<accession>A0A094ZJR7</accession>
<dbReference type="InterPro" id="IPR001152">
    <property type="entry name" value="Beta-thymosin"/>
</dbReference>
<evidence type="ECO:0000256" key="5">
    <source>
        <dbReference type="SAM" id="MobiDB-lite"/>
    </source>
</evidence>
<evidence type="ECO:0000256" key="2">
    <source>
        <dbReference type="ARBA" id="ARBA00009511"/>
    </source>
</evidence>
<comment type="similarity">
    <text evidence="2">Belongs to the thymosin beta family.</text>
</comment>
<dbReference type="AlphaFoldDB" id="A0A094ZJR7"/>
<dbReference type="EMBL" id="KL250638">
    <property type="protein sequence ID" value="KGB34850.1"/>
    <property type="molecule type" value="Genomic_DNA"/>
</dbReference>
<dbReference type="GO" id="GO:0005856">
    <property type="term" value="C:cytoskeleton"/>
    <property type="evidence" value="ECO:0007669"/>
    <property type="project" value="UniProtKB-SubCell"/>
</dbReference>
<feature type="compositionally biased region" description="Basic and acidic residues" evidence="5">
    <location>
        <begin position="50"/>
        <end position="64"/>
    </location>
</feature>
<organism evidence="6">
    <name type="scientific">Schistosoma haematobium</name>
    <name type="common">Blood fluke</name>
    <dbReference type="NCBI Taxonomy" id="6185"/>
    <lineage>
        <taxon>Eukaryota</taxon>
        <taxon>Metazoa</taxon>
        <taxon>Spiralia</taxon>
        <taxon>Lophotrochozoa</taxon>
        <taxon>Platyhelminthes</taxon>
        <taxon>Trematoda</taxon>
        <taxon>Digenea</taxon>
        <taxon>Strigeidida</taxon>
        <taxon>Schistosomatoidea</taxon>
        <taxon>Schistosomatidae</taxon>
        <taxon>Schistosoma</taxon>
    </lineage>
</organism>
<dbReference type="PANTHER" id="PTHR20940:SF1">
    <property type="entry name" value="CIBOULOT, ISOFORM A"/>
    <property type="match status" value="1"/>
</dbReference>
<dbReference type="SMART" id="SM00152">
    <property type="entry name" value="THY"/>
    <property type="match status" value="2"/>
</dbReference>
<dbReference type="GO" id="GO:0003785">
    <property type="term" value="F:actin monomer binding"/>
    <property type="evidence" value="ECO:0007669"/>
    <property type="project" value="InterPro"/>
</dbReference>
<dbReference type="GO" id="GO:0007015">
    <property type="term" value="P:actin filament organization"/>
    <property type="evidence" value="ECO:0007669"/>
    <property type="project" value="InterPro"/>
</dbReference>
<dbReference type="InterPro" id="IPR038386">
    <property type="entry name" value="Beta-thymosin_sf"/>
</dbReference>
<dbReference type="GO" id="GO:0005829">
    <property type="term" value="C:cytosol"/>
    <property type="evidence" value="ECO:0007669"/>
    <property type="project" value="TreeGrafter"/>
</dbReference>
<proteinExistence type="inferred from homology"/>
<keyword evidence="4" id="KW-0206">Cytoskeleton</keyword>
<dbReference type="PANTHER" id="PTHR20940">
    <property type="entry name" value="TETRA THYMOSIN"/>
    <property type="match status" value="1"/>
</dbReference>
<evidence type="ECO:0000256" key="3">
    <source>
        <dbReference type="ARBA" id="ARBA00022490"/>
    </source>
</evidence>
<evidence type="ECO:0000313" key="6">
    <source>
        <dbReference type="EMBL" id="KGB34850.1"/>
    </source>
</evidence>
<feature type="region of interest" description="Disordered" evidence="5">
    <location>
        <begin position="50"/>
        <end position="69"/>
    </location>
</feature>
<evidence type="ECO:0000256" key="1">
    <source>
        <dbReference type="ARBA" id="ARBA00004245"/>
    </source>
</evidence>
<dbReference type="Pfam" id="PF01290">
    <property type="entry name" value="Thymosin"/>
    <property type="match status" value="2"/>
</dbReference>
<evidence type="ECO:0000256" key="4">
    <source>
        <dbReference type="ARBA" id="ARBA00023212"/>
    </source>
</evidence>
<dbReference type="FunFam" id="1.20.5.520:FF:000001">
    <property type="entry name" value="Thymosin beta"/>
    <property type="match status" value="1"/>
</dbReference>